<keyword evidence="2" id="KW-1185">Reference proteome</keyword>
<gene>
    <name evidence="1" type="ORF">QLQ22_00955</name>
</gene>
<protein>
    <submittedName>
        <fullName evidence="1">Uncharacterized protein</fullName>
    </submittedName>
</protein>
<dbReference type="EMBL" id="CP126116">
    <property type="protein sequence ID" value="WHZ58010.1"/>
    <property type="molecule type" value="Genomic_DNA"/>
</dbReference>
<name>A0ACD4RBY5_9BACI</name>
<evidence type="ECO:0000313" key="1">
    <source>
        <dbReference type="EMBL" id="WHZ58010.1"/>
    </source>
</evidence>
<organism evidence="1 2">
    <name type="scientific">Metabacillus hrfriensis</name>
    <dbReference type="NCBI Taxonomy" id="3048891"/>
    <lineage>
        <taxon>Bacteria</taxon>
        <taxon>Bacillati</taxon>
        <taxon>Bacillota</taxon>
        <taxon>Bacilli</taxon>
        <taxon>Bacillales</taxon>
        <taxon>Bacillaceae</taxon>
        <taxon>Metabacillus</taxon>
    </lineage>
</organism>
<accession>A0ACD4RBY5</accession>
<evidence type="ECO:0000313" key="2">
    <source>
        <dbReference type="Proteomes" id="UP001226091"/>
    </source>
</evidence>
<sequence>MSKGFIFNDKEAREMELLVEQELSIISNILIDENLTFVQKRSLLEKRELLSNLYKIISGKFDQHLNENIK</sequence>
<reference evidence="2" key="1">
    <citation type="journal article" date="2025" name="Aquaculture">
        <title>Assessment of the bioflocculant production and safety properties of Metabacillus hrfriensis sp. nov. based on phenotypic and whole-genome sequencing analysis.</title>
        <authorList>
            <person name="Zhang R."/>
            <person name="Zhao Z."/>
            <person name="Luo L."/>
            <person name="Wang S."/>
            <person name="Guo K."/>
            <person name="Xu W."/>
        </authorList>
    </citation>
    <scope>NUCLEOTIDE SEQUENCE [LARGE SCALE GENOMIC DNA]</scope>
    <source>
        <strain evidence="2">CT-WN-B3</strain>
    </source>
</reference>
<proteinExistence type="predicted"/>
<dbReference type="Proteomes" id="UP001226091">
    <property type="component" value="Chromosome"/>
</dbReference>